<dbReference type="EMBL" id="ASGP02000009">
    <property type="protein sequence ID" value="KAH9491184.1"/>
    <property type="molecule type" value="Genomic_DNA"/>
</dbReference>
<feature type="transmembrane region" description="Helical" evidence="1">
    <location>
        <begin position="84"/>
        <end position="107"/>
    </location>
</feature>
<comment type="caution">
    <text evidence="2">The sequence shown here is derived from an EMBL/GenBank/DDBJ whole genome shotgun (WGS) entry which is preliminary data.</text>
</comment>
<feature type="transmembrane region" description="Helical" evidence="1">
    <location>
        <begin position="39"/>
        <end position="64"/>
    </location>
</feature>
<feature type="transmembrane region" description="Helical" evidence="1">
    <location>
        <begin position="274"/>
        <end position="294"/>
    </location>
</feature>
<keyword evidence="1" id="KW-0812">Transmembrane</keyword>
<dbReference type="AlphaFoldDB" id="A0A922KT69"/>
<organism evidence="2 3">
    <name type="scientific">Dermatophagoides farinae</name>
    <name type="common">American house dust mite</name>
    <dbReference type="NCBI Taxonomy" id="6954"/>
    <lineage>
        <taxon>Eukaryota</taxon>
        <taxon>Metazoa</taxon>
        <taxon>Ecdysozoa</taxon>
        <taxon>Arthropoda</taxon>
        <taxon>Chelicerata</taxon>
        <taxon>Arachnida</taxon>
        <taxon>Acari</taxon>
        <taxon>Acariformes</taxon>
        <taxon>Sarcoptiformes</taxon>
        <taxon>Astigmata</taxon>
        <taxon>Psoroptidia</taxon>
        <taxon>Analgoidea</taxon>
        <taxon>Pyroglyphidae</taxon>
        <taxon>Dermatophagoidinae</taxon>
        <taxon>Dermatophagoides</taxon>
    </lineage>
</organism>
<evidence type="ECO:0000313" key="2">
    <source>
        <dbReference type="EMBL" id="KAH9491184.1"/>
    </source>
</evidence>
<keyword evidence="1" id="KW-1133">Transmembrane helix</keyword>
<feature type="transmembrane region" description="Helical" evidence="1">
    <location>
        <begin position="242"/>
        <end position="262"/>
    </location>
</feature>
<keyword evidence="3" id="KW-1185">Reference proteome</keyword>
<reference evidence="2" key="1">
    <citation type="submission" date="2013-05" db="EMBL/GenBank/DDBJ databases">
        <authorList>
            <person name="Yim A.K.Y."/>
            <person name="Chan T.F."/>
            <person name="Ji K.M."/>
            <person name="Liu X.Y."/>
            <person name="Zhou J.W."/>
            <person name="Li R.Q."/>
            <person name="Yang K.Y."/>
            <person name="Li J."/>
            <person name="Li M."/>
            <person name="Law P.T.W."/>
            <person name="Wu Y.L."/>
            <person name="Cai Z.L."/>
            <person name="Qin H."/>
            <person name="Bao Y."/>
            <person name="Leung R.K.K."/>
            <person name="Ng P.K.S."/>
            <person name="Zou J."/>
            <person name="Zhong X.J."/>
            <person name="Ran P.X."/>
            <person name="Zhong N.S."/>
            <person name="Liu Z.G."/>
            <person name="Tsui S.K.W."/>
        </authorList>
    </citation>
    <scope>NUCLEOTIDE SEQUENCE</scope>
    <source>
        <strain evidence="2">Derf</strain>
        <tissue evidence="2">Whole organism</tissue>
    </source>
</reference>
<sequence length="375" mass="45181">MNRKNHQPFILRFMFNFLGCLGIQLTRLDWQKPWIIFGLLYRLTIFILFIHVLYSGSSVSFTYLDENYHNNAFLACFYMIYDQLYNLSYCIVTIYFFIYGAQIYSILNDDLIAQVYNGNHYHKSNRQSQIIFIILMLWINFSFIRFHKDILHFDQIIENWTTNIPLIFAYYTLYVHQFLPIMIYHYVKYATKFHLFKNFQLFQLQSSSSSSSSSLDLDSGEKLIQTVQSLAMINHHLDQMNSFNFFIPFIGNIIDCVVFFTNFQRNQNQILDNITYHSSVIIHLVYVLYLNYCIQKIINQIQKYLNNDHRRWQIMNIVDHRKRSIQIRLIEMANIYNEYFQMKIIQIFNANFSLLLHMFCFILTFCILIIQTTNS</sequence>
<evidence type="ECO:0000256" key="1">
    <source>
        <dbReference type="SAM" id="Phobius"/>
    </source>
</evidence>
<protein>
    <submittedName>
        <fullName evidence="2">Uncharacterized protein</fullName>
    </submittedName>
</protein>
<reference evidence="2" key="2">
    <citation type="journal article" date="2022" name="Res Sq">
        <title>Comparative Genomics Reveals Insights into the Divergent Evolution of Astigmatic Mites and Household Pest Adaptations.</title>
        <authorList>
            <person name="Xiong Q."/>
            <person name="Wan A.T.-Y."/>
            <person name="Liu X.-Y."/>
            <person name="Fung C.S.-H."/>
            <person name="Xiao X."/>
            <person name="Malainual N."/>
            <person name="Hou J."/>
            <person name="Wang L."/>
            <person name="Wang M."/>
            <person name="Yang K."/>
            <person name="Cui Y."/>
            <person name="Leung E."/>
            <person name="Nong W."/>
            <person name="Shin S.-K."/>
            <person name="Au S."/>
            <person name="Jeong K.Y."/>
            <person name="Chew F.T."/>
            <person name="Hui J."/>
            <person name="Leung T.F."/>
            <person name="Tungtrongchitr A."/>
            <person name="Zhong N."/>
            <person name="Liu Z."/>
            <person name="Tsui S."/>
        </authorList>
    </citation>
    <scope>NUCLEOTIDE SEQUENCE</scope>
    <source>
        <strain evidence="2">Derf</strain>
        <tissue evidence="2">Whole organism</tissue>
    </source>
</reference>
<feature type="transmembrane region" description="Helical" evidence="1">
    <location>
        <begin position="128"/>
        <end position="147"/>
    </location>
</feature>
<feature type="transmembrane region" description="Helical" evidence="1">
    <location>
        <begin position="167"/>
        <end position="187"/>
    </location>
</feature>
<accession>A0A922KT69</accession>
<keyword evidence="1" id="KW-0472">Membrane</keyword>
<proteinExistence type="predicted"/>
<evidence type="ECO:0000313" key="3">
    <source>
        <dbReference type="Proteomes" id="UP000790347"/>
    </source>
</evidence>
<gene>
    <name evidence="2" type="ORF">DERF_015915</name>
</gene>
<name>A0A922KT69_DERFA</name>
<feature type="transmembrane region" description="Helical" evidence="1">
    <location>
        <begin position="352"/>
        <end position="370"/>
    </location>
</feature>
<dbReference type="Proteomes" id="UP000790347">
    <property type="component" value="Unassembled WGS sequence"/>
</dbReference>